<evidence type="ECO:0000313" key="4">
    <source>
        <dbReference type="Proteomes" id="UP000034290"/>
    </source>
</evidence>
<feature type="domain" description="DUF4349" evidence="2">
    <location>
        <begin position="78"/>
        <end position="287"/>
    </location>
</feature>
<gene>
    <name evidence="3" type="ORF">UY81_C0035G0004</name>
</gene>
<dbReference type="AlphaFoldDB" id="A0A0G1XYJ4"/>
<dbReference type="EMBL" id="LCRM01000035">
    <property type="protein sequence ID" value="KKW35965.1"/>
    <property type="molecule type" value="Genomic_DNA"/>
</dbReference>
<keyword evidence="1" id="KW-1133">Transmembrane helix</keyword>
<keyword evidence="1" id="KW-0472">Membrane</keyword>
<evidence type="ECO:0000259" key="2">
    <source>
        <dbReference type="Pfam" id="PF14257"/>
    </source>
</evidence>
<dbReference type="Pfam" id="PF14257">
    <property type="entry name" value="DUF4349"/>
    <property type="match status" value="1"/>
</dbReference>
<feature type="transmembrane region" description="Helical" evidence="1">
    <location>
        <begin position="269"/>
        <end position="291"/>
    </location>
</feature>
<protein>
    <recommendedName>
        <fullName evidence="2">DUF4349 domain-containing protein</fullName>
    </recommendedName>
</protein>
<dbReference type="PATRIC" id="fig|1618650.3.peg.376"/>
<proteinExistence type="predicted"/>
<comment type="caution">
    <text evidence="3">The sequence shown here is derived from an EMBL/GenBank/DDBJ whole genome shotgun (WGS) entry which is preliminary data.</text>
</comment>
<reference evidence="3 4" key="1">
    <citation type="journal article" date="2015" name="Nature">
        <title>rRNA introns, odd ribosomes, and small enigmatic genomes across a large radiation of phyla.</title>
        <authorList>
            <person name="Brown C.T."/>
            <person name="Hug L.A."/>
            <person name="Thomas B.C."/>
            <person name="Sharon I."/>
            <person name="Castelle C.J."/>
            <person name="Singh A."/>
            <person name="Wilkins M.J."/>
            <person name="Williams K.H."/>
            <person name="Banfield J.F."/>
        </authorList>
    </citation>
    <scope>NUCLEOTIDE SEQUENCE [LARGE SCALE GENOMIC DNA]</scope>
</reference>
<evidence type="ECO:0000256" key="1">
    <source>
        <dbReference type="SAM" id="Phobius"/>
    </source>
</evidence>
<evidence type="ECO:0000313" key="3">
    <source>
        <dbReference type="EMBL" id="KKW35965.1"/>
    </source>
</evidence>
<accession>A0A0G1XYJ4</accession>
<sequence>MQLTRPQKYLLLFGALVLVLLISSSPKPVTTSSQSPAPTIAYDEVGSGSFAMGNDGSSRNLAVKSEASATPEEGSTEQRIIRQADLSMLVSSVEEAQVSLQEIAKTHAGFVRDASVYEQQDKTLSGYAVLRVEASRFDSAMQAIRDLALNVERESVSGTDVTEQFVDLEAQLKNARAEEQAYLALLNRAGSVTELLEVQRELSNVRGRIEMFEGRLKYLSDQTDLATITINLSEKPSLIAPTGNFRLGDTFKEAIQTLVLAFQEVAKGLVWLLIFGVGIVLPVSLILWGVYRLYKRYVR</sequence>
<organism evidence="3 4">
    <name type="scientific">Candidatus Giovannonibacteria bacterium GW2011_GWA2_53_7</name>
    <dbReference type="NCBI Taxonomy" id="1618650"/>
    <lineage>
        <taxon>Bacteria</taxon>
        <taxon>Candidatus Giovannoniibacteriota</taxon>
    </lineage>
</organism>
<keyword evidence="1" id="KW-0812">Transmembrane</keyword>
<name>A0A0G1XYJ4_9BACT</name>
<dbReference type="Proteomes" id="UP000034290">
    <property type="component" value="Unassembled WGS sequence"/>
</dbReference>
<dbReference type="InterPro" id="IPR025645">
    <property type="entry name" value="DUF4349"/>
</dbReference>